<name>A0A8C9LYS5_9PRIM</name>
<dbReference type="AlphaFoldDB" id="A0A8C9LYS5"/>
<accession>A0A8C9LYS5</accession>
<protein>
    <submittedName>
        <fullName evidence="1">Uncharacterized protein</fullName>
    </submittedName>
</protein>
<evidence type="ECO:0000313" key="1">
    <source>
        <dbReference type="Ensembl" id="ENSPTEP00000039360.1"/>
    </source>
</evidence>
<dbReference type="Ensembl" id="ENSPTET00000052918.1">
    <property type="protein sequence ID" value="ENSPTEP00000039360.1"/>
    <property type="gene ID" value="ENSPTEG00000036428.1"/>
</dbReference>
<proteinExistence type="predicted"/>
<reference evidence="1" key="1">
    <citation type="submission" date="2025-08" db="UniProtKB">
        <authorList>
            <consortium name="Ensembl"/>
        </authorList>
    </citation>
    <scope>IDENTIFICATION</scope>
</reference>
<keyword evidence="2" id="KW-1185">Reference proteome</keyword>
<sequence>MSVLGKLPIPYPAAARQGSHPMNTLCPGALSCWKGRVARVWPCHLLSRATPGTPCLITACRGLC</sequence>
<dbReference type="Proteomes" id="UP000694416">
    <property type="component" value="Unplaced"/>
</dbReference>
<organism evidence="1 2">
    <name type="scientific">Piliocolobus tephrosceles</name>
    <name type="common">Ugandan red Colobus</name>
    <dbReference type="NCBI Taxonomy" id="591936"/>
    <lineage>
        <taxon>Eukaryota</taxon>
        <taxon>Metazoa</taxon>
        <taxon>Chordata</taxon>
        <taxon>Craniata</taxon>
        <taxon>Vertebrata</taxon>
        <taxon>Euteleostomi</taxon>
        <taxon>Mammalia</taxon>
        <taxon>Eutheria</taxon>
        <taxon>Euarchontoglires</taxon>
        <taxon>Primates</taxon>
        <taxon>Haplorrhini</taxon>
        <taxon>Catarrhini</taxon>
        <taxon>Cercopithecidae</taxon>
        <taxon>Colobinae</taxon>
        <taxon>Piliocolobus</taxon>
    </lineage>
</organism>
<evidence type="ECO:0000313" key="2">
    <source>
        <dbReference type="Proteomes" id="UP000694416"/>
    </source>
</evidence>
<reference evidence="1" key="2">
    <citation type="submission" date="2025-09" db="UniProtKB">
        <authorList>
            <consortium name="Ensembl"/>
        </authorList>
    </citation>
    <scope>IDENTIFICATION</scope>
</reference>
<dbReference type="PROSITE" id="PS51257">
    <property type="entry name" value="PROKAR_LIPOPROTEIN"/>
    <property type="match status" value="1"/>
</dbReference>